<dbReference type="Gene3D" id="2.40.50.100">
    <property type="match status" value="2"/>
</dbReference>
<dbReference type="Gene3D" id="2.40.420.20">
    <property type="match status" value="1"/>
</dbReference>
<dbReference type="SUPFAM" id="SSF111369">
    <property type="entry name" value="HlyD-like secretion proteins"/>
    <property type="match status" value="3"/>
</dbReference>
<dbReference type="InterPro" id="IPR058792">
    <property type="entry name" value="Beta-barrel_RND_2"/>
</dbReference>
<comment type="subcellular location">
    <subcellularLocation>
        <location evidence="1">Cell envelope</location>
    </subcellularLocation>
</comment>
<evidence type="ECO:0000259" key="4">
    <source>
        <dbReference type="Pfam" id="PF25881"/>
    </source>
</evidence>
<dbReference type="PANTHER" id="PTHR32347">
    <property type="entry name" value="EFFLUX SYSTEM COMPONENT YKNX-RELATED"/>
    <property type="match status" value="1"/>
</dbReference>
<feature type="domain" description="Multidrug resistance protein MdtA-like C-terminal permuted SH3" evidence="6">
    <location>
        <begin position="372"/>
        <end position="429"/>
    </location>
</feature>
<reference evidence="7" key="2">
    <citation type="journal article" date="2015" name="Genome Announc.">
        <title>Draft Genome Sequence of Filamentous Marine Cyanobacterium Lyngbya confervoides Strain BDU141951.</title>
        <authorList>
            <person name="Chandrababunaidu M.M."/>
            <person name="Sen D."/>
            <person name="Tripathy S."/>
        </authorList>
    </citation>
    <scope>NUCLEOTIDE SEQUENCE</scope>
    <source>
        <strain evidence="7">BDU141951</strain>
    </source>
</reference>
<dbReference type="InterPro" id="IPR006143">
    <property type="entry name" value="RND_pump_MFP"/>
</dbReference>
<evidence type="ECO:0000259" key="6">
    <source>
        <dbReference type="Pfam" id="PF25967"/>
    </source>
</evidence>
<dbReference type="Pfam" id="PF25967">
    <property type="entry name" value="RND-MFP_C"/>
    <property type="match status" value="1"/>
</dbReference>
<reference evidence="7" key="3">
    <citation type="submission" date="2020-02" db="EMBL/GenBank/DDBJ databases">
        <authorList>
            <person name="Sarangi A.N."/>
            <person name="Ghosh S."/>
            <person name="Mukherjee M."/>
            <person name="Tripathy S."/>
        </authorList>
    </citation>
    <scope>NUCLEOTIDE SEQUENCE</scope>
    <source>
        <strain evidence="7">BDU141951</strain>
    </source>
</reference>
<dbReference type="PRINTS" id="PR01490">
    <property type="entry name" value="RTXTOXIND"/>
</dbReference>
<dbReference type="Gene3D" id="1.10.287.470">
    <property type="entry name" value="Helix hairpin bin"/>
    <property type="match status" value="2"/>
</dbReference>
<dbReference type="GO" id="GO:0022857">
    <property type="term" value="F:transmembrane transporter activity"/>
    <property type="evidence" value="ECO:0007669"/>
    <property type="project" value="InterPro"/>
</dbReference>
<sequence>MKFPLVGKVRRPGLWLAGGVAAIALALGAITFVVRNREASYDLAALTVSAETTALTVRITASGTVEPVQTVNLSPKTSGILEQLLVEQGDAVIAGQLIAQMESQDVAAVVRQREAAVAEAQASLADVRRGSDAEAIAQAEAAVVASEATVQDLQAQLDLARSRLQRNQALAAQGAISANELDSFKQAVQSAEASVERAQAQVRESEERLADVRNEPRPEAIAQAEARLVQAQAQLQAAQVQLADTQIRAPFAGIVTQKFANEGAFVTPTTSASNATSATSTAIVAIASDLEIVAEIPEADIAKIRPGQPVEVIADAYPDQVFEGGVRLIAPEAIERQNVTLFQVRIELTTGQDLLRSNMNVTVAFIGDDLANALVVPTVAVVTQEGQAGVLVPGDRDRPRFRPVTLGTQAGNQIQIVEGLEEGDLVFVDLPPGETLENLTFGRDAASEEEP</sequence>
<dbReference type="PANTHER" id="PTHR32347:SF14">
    <property type="entry name" value="EFFLUX SYSTEM COMPONENT YKNX-RELATED"/>
    <property type="match status" value="1"/>
</dbReference>
<dbReference type="Pfam" id="PF25881">
    <property type="entry name" value="HH_YBHG"/>
    <property type="match status" value="1"/>
</dbReference>
<dbReference type="AlphaFoldDB" id="A0A0C1YKT1"/>
<evidence type="ECO:0000256" key="1">
    <source>
        <dbReference type="ARBA" id="ARBA00004196"/>
    </source>
</evidence>
<dbReference type="InterPro" id="IPR059052">
    <property type="entry name" value="HH_YbhG-like"/>
</dbReference>
<dbReference type="Gene3D" id="2.40.30.170">
    <property type="match status" value="1"/>
</dbReference>
<evidence type="ECO:0000256" key="2">
    <source>
        <dbReference type="ARBA" id="ARBA00009477"/>
    </source>
</evidence>
<comment type="caution">
    <text evidence="7">The sequence shown here is derived from an EMBL/GenBank/DDBJ whole genome shotgun (WGS) entry which is preliminary data.</text>
</comment>
<gene>
    <name evidence="7" type="ORF">QQ91_023315</name>
</gene>
<dbReference type="GO" id="GO:0030313">
    <property type="term" value="C:cell envelope"/>
    <property type="evidence" value="ECO:0007669"/>
    <property type="project" value="UniProtKB-SubCell"/>
</dbReference>
<evidence type="ECO:0000313" key="7">
    <source>
        <dbReference type="EMBL" id="NEV70027.1"/>
    </source>
</evidence>
<comment type="similarity">
    <text evidence="2">Belongs to the membrane fusion protein (MFP) (TC 8.A.1) family.</text>
</comment>
<dbReference type="NCBIfam" id="TIGR01730">
    <property type="entry name" value="RND_mfp"/>
    <property type="match status" value="1"/>
</dbReference>
<reference evidence="7" key="1">
    <citation type="submission" date="2014-11" db="EMBL/GenBank/DDBJ databases">
        <authorList>
            <person name="Malar M.C."/>
            <person name="Sen D."/>
            <person name="Tripathy S."/>
        </authorList>
    </citation>
    <scope>NUCLEOTIDE SEQUENCE</scope>
    <source>
        <strain evidence="7">BDU141951</strain>
    </source>
</reference>
<dbReference type="InterPro" id="IPR050465">
    <property type="entry name" value="UPF0194_transport"/>
</dbReference>
<keyword evidence="3" id="KW-0175">Coiled coil</keyword>
<protein>
    <submittedName>
        <fullName evidence="7">Efflux RND transporter periplasmic adaptor subunit</fullName>
    </submittedName>
</protein>
<evidence type="ECO:0000259" key="5">
    <source>
        <dbReference type="Pfam" id="PF25954"/>
    </source>
</evidence>
<dbReference type="GO" id="GO:0016020">
    <property type="term" value="C:membrane"/>
    <property type="evidence" value="ECO:0007669"/>
    <property type="project" value="InterPro"/>
</dbReference>
<name>A0A0C1YKT1_9CYAN</name>
<evidence type="ECO:0000256" key="3">
    <source>
        <dbReference type="ARBA" id="ARBA00023054"/>
    </source>
</evidence>
<proteinExistence type="inferred from homology"/>
<accession>A0A0C1YKT1</accession>
<dbReference type="EMBL" id="JTHE02000003">
    <property type="protein sequence ID" value="NEV70027.1"/>
    <property type="molecule type" value="Genomic_DNA"/>
</dbReference>
<dbReference type="InterPro" id="IPR058627">
    <property type="entry name" value="MdtA-like_C"/>
</dbReference>
<organism evidence="7">
    <name type="scientific">Lyngbya confervoides BDU141951</name>
    <dbReference type="NCBI Taxonomy" id="1574623"/>
    <lineage>
        <taxon>Bacteria</taxon>
        <taxon>Bacillati</taxon>
        <taxon>Cyanobacteriota</taxon>
        <taxon>Cyanophyceae</taxon>
        <taxon>Oscillatoriophycideae</taxon>
        <taxon>Oscillatoriales</taxon>
        <taxon>Microcoleaceae</taxon>
        <taxon>Lyngbya</taxon>
    </lineage>
</organism>
<dbReference type="Pfam" id="PF25954">
    <property type="entry name" value="Beta-barrel_RND_2"/>
    <property type="match status" value="1"/>
</dbReference>
<feature type="domain" description="CusB-like beta-barrel" evidence="5">
    <location>
        <begin position="292"/>
        <end position="366"/>
    </location>
</feature>
<feature type="domain" description="YbhG-like alpha-helical hairpin" evidence="4">
    <location>
        <begin position="104"/>
        <end position="244"/>
    </location>
</feature>